<reference evidence="2 3" key="1">
    <citation type="journal article" date="2017" name="Nature">
        <title>Atmospheric trace gases support primary production in Antarctic desert surface soil.</title>
        <authorList>
            <person name="Ji M."/>
            <person name="Greening C."/>
            <person name="Vanwonterghem I."/>
            <person name="Carere C.R."/>
            <person name="Bay S.K."/>
            <person name="Steen J.A."/>
            <person name="Montgomery K."/>
            <person name="Lines T."/>
            <person name="Beardall J."/>
            <person name="van Dorst J."/>
            <person name="Snape I."/>
            <person name="Stott M.B."/>
            <person name="Hugenholtz P."/>
            <person name="Ferrari B.C."/>
        </authorList>
    </citation>
    <scope>NUCLEOTIDE SEQUENCE [LARGE SCALE GENOMIC DNA]</scope>
    <source>
        <strain evidence="2">RRmetagenome_bin12</strain>
    </source>
</reference>
<evidence type="ECO:0000313" key="3">
    <source>
        <dbReference type="Proteomes" id="UP000248724"/>
    </source>
</evidence>
<name>A0A2W6AUK4_9BACT</name>
<gene>
    <name evidence="2" type="ORF">DLM65_05655</name>
</gene>
<proteinExistence type="predicted"/>
<sequence>MESARHQAPSPADIAAILAGLQDLADHPGRIERMHGRRELDGLRDIPQDSRRPTEPAGGDRFAADYSSAGADQAVNYGSGVL</sequence>
<dbReference type="Proteomes" id="UP000248724">
    <property type="component" value="Unassembled WGS sequence"/>
</dbReference>
<evidence type="ECO:0000256" key="1">
    <source>
        <dbReference type="SAM" id="MobiDB-lite"/>
    </source>
</evidence>
<dbReference type="EMBL" id="QHBU01000108">
    <property type="protein sequence ID" value="PZR81531.1"/>
    <property type="molecule type" value="Genomic_DNA"/>
</dbReference>
<protein>
    <submittedName>
        <fullName evidence="2">Uncharacterized protein</fullName>
    </submittedName>
</protein>
<comment type="caution">
    <text evidence="2">The sequence shown here is derived from an EMBL/GenBank/DDBJ whole genome shotgun (WGS) entry which is preliminary data.</text>
</comment>
<accession>A0A2W6AUK4</accession>
<evidence type="ECO:0000313" key="2">
    <source>
        <dbReference type="EMBL" id="PZR81531.1"/>
    </source>
</evidence>
<feature type="compositionally biased region" description="Basic and acidic residues" evidence="1">
    <location>
        <begin position="35"/>
        <end position="54"/>
    </location>
</feature>
<dbReference type="AlphaFoldDB" id="A0A2W6AUK4"/>
<organism evidence="2 3">
    <name type="scientific">Candidatus Aeolococcus gillhamiae</name>
    <dbReference type="NCBI Taxonomy" id="3127015"/>
    <lineage>
        <taxon>Bacteria</taxon>
        <taxon>Bacillati</taxon>
        <taxon>Candidatus Dormiibacterota</taxon>
        <taxon>Candidatus Dormibacteria</taxon>
        <taxon>Candidatus Aeolococcales</taxon>
        <taxon>Candidatus Aeolococcaceae</taxon>
        <taxon>Candidatus Aeolococcus</taxon>
    </lineage>
</organism>
<feature type="region of interest" description="Disordered" evidence="1">
    <location>
        <begin position="35"/>
        <end position="69"/>
    </location>
</feature>